<evidence type="ECO:0000313" key="2">
    <source>
        <dbReference type="Proteomes" id="UP000253805"/>
    </source>
</evidence>
<dbReference type="EMBL" id="PPUT01000001">
    <property type="protein sequence ID" value="RDC47017.1"/>
    <property type="molecule type" value="Genomic_DNA"/>
</dbReference>
<gene>
    <name evidence="1" type="ORF">C1850_00805</name>
</gene>
<dbReference type="Pfam" id="PF12784">
    <property type="entry name" value="PDDEXK_2"/>
    <property type="match status" value="1"/>
</dbReference>
<evidence type="ECO:0000313" key="1">
    <source>
        <dbReference type="EMBL" id="RDC47017.1"/>
    </source>
</evidence>
<dbReference type="RefSeq" id="WP_114538644.1">
    <property type="nucleotide sequence ID" value="NZ_PPUT01000001.1"/>
</dbReference>
<organism evidence="1 2">
    <name type="scientific">Adlercreutzia equolifaciens subsp. celatus</name>
    <dbReference type="NCBI Taxonomy" id="394340"/>
    <lineage>
        <taxon>Bacteria</taxon>
        <taxon>Bacillati</taxon>
        <taxon>Actinomycetota</taxon>
        <taxon>Coriobacteriia</taxon>
        <taxon>Eggerthellales</taxon>
        <taxon>Eggerthellaceae</taxon>
        <taxon>Adlercreutzia</taxon>
    </lineage>
</organism>
<reference evidence="1 2" key="1">
    <citation type="journal article" date="2018" name="Elife">
        <title>Discovery and characterization of a prevalent human gut bacterial enzyme sufficient for the inactivation of a family of plant toxins.</title>
        <authorList>
            <person name="Koppel N."/>
            <person name="Bisanz J.E."/>
            <person name="Pandelia M.E."/>
            <person name="Turnbaugh P.J."/>
            <person name="Balskus E.P."/>
        </authorList>
    </citation>
    <scope>NUCLEOTIDE SEQUENCE [LARGE SCALE GENOMIC DNA]</scope>
    <source>
        <strain evidence="1 2">OB21 GAM 11</strain>
    </source>
</reference>
<comment type="caution">
    <text evidence="1">The sequence shown here is derived from an EMBL/GenBank/DDBJ whole genome shotgun (WGS) entry which is preliminary data.</text>
</comment>
<dbReference type="Proteomes" id="UP000253805">
    <property type="component" value="Unassembled WGS sequence"/>
</dbReference>
<dbReference type="InterPro" id="IPR010106">
    <property type="entry name" value="RpnA"/>
</dbReference>
<protein>
    <submittedName>
        <fullName evidence="1">Uncharacterized protein</fullName>
    </submittedName>
</protein>
<dbReference type="NCBIfam" id="TIGR01784">
    <property type="entry name" value="T_den_put_tspse"/>
    <property type="match status" value="1"/>
</dbReference>
<accession>A0A369P752</accession>
<proteinExistence type="predicted"/>
<sequence length="270" mass="30643">MPKRFLKFSDRWMFNRVLCEKEVCRKVLRAALGIEVGEITYLNAEQAKEPAAASRGVRMDVFAREGSRVFDIEMQVSPEDRIGRRMRYYQAAIDATELGPGEDYGLLPESFVVFFCATDPFRAGEAVYSIERVCLEAPELVAGDDSHWRVFNASAAEDVADPDLRDLLHYVATGRPEGALSREIDSLVEEYNRDREWVTKVLTYEQDTEMRCRRAEARGMEQGMEQGMDRLGTLVGLLLDAGRLDDARRVSEDAAYRDEMLAEFGLKASE</sequence>
<dbReference type="AlphaFoldDB" id="A0A369P752"/>
<name>A0A369P752_9ACTN</name>